<feature type="compositionally biased region" description="Polar residues" evidence="1">
    <location>
        <begin position="211"/>
        <end position="229"/>
    </location>
</feature>
<feature type="region of interest" description="Disordered" evidence="1">
    <location>
        <begin position="90"/>
        <end position="126"/>
    </location>
</feature>
<organism evidence="2 3">
    <name type="scientific">Cyclocybe aegerita</name>
    <name type="common">Black poplar mushroom</name>
    <name type="synonym">Agrocybe aegerita</name>
    <dbReference type="NCBI Taxonomy" id="1973307"/>
    <lineage>
        <taxon>Eukaryota</taxon>
        <taxon>Fungi</taxon>
        <taxon>Dikarya</taxon>
        <taxon>Basidiomycota</taxon>
        <taxon>Agaricomycotina</taxon>
        <taxon>Agaricomycetes</taxon>
        <taxon>Agaricomycetidae</taxon>
        <taxon>Agaricales</taxon>
        <taxon>Agaricineae</taxon>
        <taxon>Bolbitiaceae</taxon>
        <taxon>Cyclocybe</taxon>
    </lineage>
</organism>
<name>A0A8S0VSV9_CYCAE</name>
<protein>
    <submittedName>
        <fullName evidence="2">Uncharacterized protein</fullName>
    </submittedName>
</protein>
<evidence type="ECO:0000256" key="1">
    <source>
        <dbReference type="SAM" id="MobiDB-lite"/>
    </source>
</evidence>
<dbReference type="EMBL" id="CACVBS010000063">
    <property type="protein sequence ID" value="CAA7267829.1"/>
    <property type="molecule type" value="Genomic_DNA"/>
</dbReference>
<feature type="region of interest" description="Disordered" evidence="1">
    <location>
        <begin position="31"/>
        <end position="71"/>
    </location>
</feature>
<accession>A0A8S0VSV9</accession>
<keyword evidence="3" id="KW-1185">Reference proteome</keyword>
<evidence type="ECO:0000313" key="2">
    <source>
        <dbReference type="EMBL" id="CAA7267829.1"/>
    </source>
</evidence>
<feature type="region of interest" description="Disordered" evidence="1">
    <location>
        <begin position="139"/>
        <end position="164"/>
    </location>
</feature>
<sequence>MSDNEYCVYPRARSVEQRASAVAAWRQDVLSNGQTDSTKNNFSSPYSNIFPSLPQESITSPSNISSRPSHMGFGAVADSLVETRDRIRRNREQDTAGHQAQGRSDSKRTPPDVKQGPTDMSANPNEIIGTRLSAWSVQETNTARHRESPFKGPSPADIQIHDSPFPVREPLASTLLRVPLPPHSLSSTSHPSGQQSPSLSSRSSLPFLSQAADTDSTSNRTTGPPSSIPESKHVARLTLSVRGTGTFDVSLKADRDSASDGVKTEIGVDGSVSLGLTCSIQ</sequence>
<gene>
    <name evidence="2" type="ORF">AAE3_LOCUS10022</name>
</gene>
<proteinExistence type="predicted"/>
<comment type="caution">
    <text evidence="2">The sequence shown here is derived from an EMBL/GenBank/DDBJ whole genome shotgun (WGS) entry which is preliminary data.</text>
</comment>
<dbReference type="Proteomes" id="UP000467700">
    <property type="component" value="Unassembled WGS sequence"/>
</dbReference>
<feature type="compositionally biased region" description="Low complexity" evidence="1">
    <location>
        <begin position="183"/>
        <end position="210"/>
    </location>
</feature>
<feature type="compositionally biased region" description="Polar residues" evidence="1">
    <location>
        <begin position="31"/>
        <end position="68"/>
    </location>
</feature>
<dbReference type="AlphaFoldDB" id="A0A8S0VSV9"/>
<reference evidence="2 3" key="1">
    <citation type="submission" date="2020-01" db="EMBL/GenBank/DDBJ databases">
        <authorList>
            <person name="Gupta K D."/>
        </authorList>
    </citation>
    <scope>NUCLEOTIDE SEQUENCE [LARGE SCALE GENOMIC DNA]</scope>
</reference>
<evidence type="ECO:0000313" key="3">
    <source>
        <dbReference type="Proteomes" id="UP000467700"/>
    </source>
</evidence>
<feature type="region of interest" description="Disordered" evidence="1">
    <location>
        <begin position="178"/>
        <end position="235"/>
    </location>
</feature>